<evidence type="ECO:0000313" key="9">
    <source>
        <dbReference type="EMBL" id="GHI45659.1"/>
    </source>
</evidence>
<keyword evidence="7" id="KW-0812">Transmembrane</keyword>
<keyword evidence="3" id="KW-0560">Oxidoreductase</keyword>
<dbReference type="InterPro" id="IPR036249">
    <property type="entry name" value="Thioredoxin-like_sf"/>
</dbReference>
<proteinExistence type="inferred from homology"/>
<keyword evidence="7" id="KW-1133">Transmembrane helix</keyword>
<evidence type="ECO:0000313" key="10">
    <source>
        <dbReference type="Proteomes" id="UP001051844"/>
    </source>
</evidence>
<evidence type="ECO:0000259" key="8">
    <source>
        <dbReference type="PROSITE" id="PS51352"/>
    </source>
</evidence>
<evidence type="ECO:0000256" key="6">
    <source>
        <dbReference type="SAM" id="MobiDB-lite"/>
    </source>
</evidence>
<gene>
    <name evidence="9" type="ORF">ScoT_18330</name>
</gene>
<dbReference type="Pfam" id="PF13462">
    <property type="entry name" value="Thioredoxin_4"/>
    <property type="match status" value="1"/>
</dbReference>
<evidence type="ECO:0000256" key="4">
    <source>
        <dbReference type="ARBA" id="ARBA00023157"/>
    </source>
</evidence>
<keyword evidence="7" id="KW-0472">Membrane</keyword>
<feature type="compositionally biased region" description="Low complexity" evidence="6">
    <location>
        <begin position="1"/>
        <end position="15"/>
    </location>
</feature>
<feature type="region of interest" description="Disordered" evidence="6">
    <location>
        <begin position="293"/>
        <end position="317"/>
    </location>
</feature>
<dbReference type="PANTHER" id="PTHR13887">
    <property type="entry name" value="GLUTATHIONE S-TRANSFERASE KAPPA"/>
    <property type="match status" value="1"/>
</dbReference>
<feature type="domain" description="Thioredoxin" evidence="8">
    <location>
        <begin position="99"/>
        <end position="299"/>
    </location>
</feature>
<protein>
    <recommendedName>
        <fullName evidence="8">Thioredoxin domain-containing protein</fullName>
    </recommendedName>
</protein>
<evidence type="ECO:0000256" key="7">
    <source>
        <dbReference type="SAM" id="Phobius"/>
    </source>
</evidence>
<feature type="compositionally biased region" description="Low complexity" evidence="6">
    <location>
        <begin position="44"/>
        <end position="63"/>
    </location>
</feature>
<evidence type="ECO:0000256" key="1">
    <source>
        <dbReference type="ARBA" id="ARBA00005791"/>
    </source>
</evidence>
<evidence type="ECO:0000256" key="3">
    <source>
        <dbReference type="ARBA" id="ARBA00023002"/>
    </source>
</evidence>
<accession>A0AA37BZ06</accession>
<dbReference type="InterPro" id="IPR013766">
    <property type="entry name" value="Thioredoxin_domain"/>
</dbReference>
<dbReference type="InterPro" id="IPR012336">
    <property type="entry name" value="Thioredoxin-like_fold"/>
</dbReference>
<keyword evidence="5" id="KW-0676">Redox-active center</keyword>
<sequence length="317" mass="33853">MRRRAGVAPGRAAGVSYRGRGQAGPHASGPGPVRLRRPAPPSRPSQEPRAMTSAPPAARPPSGSRHRRRQVVAALVLVAALVGGTFALTLDGSRDRERERAEQTATEASAGPEERDEALLRLARREKGDPMAVGDVDAPVVMIEYSDFQCPYCGRFARETKPALLREQVEEGVLRIEWRNFPLFGEESERAALAAWAAGQQGKFWEFHDLAYAEPRKRNSGAFSEKAVVDMAEKAGVGDLEQFREDLGGAEGRAALERDQQEGSGLGVSSTPAFLVNGEPILGAQPGSTFTEAVEAAEADARSNSEAAGPDAEDGAK</sequence>
<organism evidence="9 10">
    <name type="scientific">Streptomyces albidoflavus</name>
    <dbReference type="NCBI Taxonomy" id="1886"/>
    <lineage>
        <taxon>Bacteria</taxon>
        <taxon>Bacillati</taxon>
        <taxon>Actinomycetota</taxon>
        <taxon>Actinomycetes</taxon>
        <taxon>Kitasatosporales</taxon>
        <taxon>Streptomycetaceae</taxon>
        <taxon>Streptomyces</taxon>
        <taxon>Streptomyces albidoflavus group</taxon>
    </lineage>
</organism>
<reference evidence="9" key="1">
    <citation type="submission" date="2022-09" db="EMBL/GenBank/DDBJ databases">
        <title>Whole genome shotgun sequence of Streptomyces albidoflavus NBRC 12854.</title>
        <authorList>
            <person name="Komaki H."/>
            <person name="Tamura T."/>
        </authorList>
    </citation>
    <scope>NUCLEOTIDE SEQUENCE</scope>
    <source>
        <strain evidence="9">NBRC 12854</strain>
    </source>
</reference>
<comment type="similarity">
    <text evidence="1">Belongs to the thioredoxin family. DsbA subfamily.</text>
</comment>
<feature type="compositionally biased region" description="Basic and acidic residues" evidence="6">
    <location>
        <begin position="92"/>
        <end position="102"/>
    </location>
</feature>
<keyword evidence="4" id="KW-1015">Disulfide bond</keyword>
<dbReference type="GO" id="GO:0016491">
    <property type="term" value="F:oxidoreductase activity"/>
    <property type="evidence" value="ECO:0007669"/>
    <property type="project" value="UniProtKB-KW"/>
</dbReference>
<dbReference type="PROSITE" id="PS51352">
    <property type="entry name" value="THIOREDOXIN_2"/>
    <property type="match status" value="1"/>
</dbReference>
<comment type="caution">
    <text evidence="9">The sequence shown here is derived from an EMBL/GenBank/DDBJ whole genome shotgun (WGS) entry which is preliminary data.</text>
</comment>
<keyword evidence="2" id="KW-0732">Signal</keyword>
<dbReference type="SUPFAM" id="SSF52833">
    <property type="entry name" value="Thioredoxin-like"/>
    <property type="match status" value="1"/>
</dbReference>
<feature type="region of interest" description="Disordered" evidence="6">
    <location>
        <begin position="92"/>
        <end position="115"/>
    </location>
</feature>
<name>A0AA37BZ06_9ACTN</name>
<evidence type="ECO:0000256" key="5">
    <source>
        <dbReference type="ARBA" id="ARBA00023284"/>
    </source>
</evidence>
<feature type="transmembrane region" description="Helical" evidence="7">
    <location>
        <begin position="71"/>
        <end position="90"/>
    </location>
</feature>
<dbReference type="PANTHER" id="PTHR13887:SF14">
    <property type="entry name" value="DISULFIDE BOND FORMATION PROTEIN D"/>
    <property type="match status" value="1"/>
</dbReference>
<dbReference type="AlphaFoldDB" id="A0AA37BZ06"/>
<feature type="region of interest" description="Disordered" evidence="6">
    <location>
        <begin position="1"/>
        <end position="67"/>
    </location>
</feature>
<dbReference type="Gene3D" id="3.40.30.10">
    <property type="entry name" value="Glutaredoxin"/>
    <property type="match status" value="1"/>
</dbReference>
<dbReference type="EMBL" id="BNDZ01000005">
    <property type="protein sequence ID" value="GHI45659.1"/>
    <property type="molecule type" value="Genomic_DNA"/>
</dbReference>
<evidence type="ECO:0000256" key="2">
    <source>
        <dbReference type="ARBA" id="ARBA00022729"/>
    </source>
</evidence>
<dbReference type="Proteomes" id="UP001051844">
    <property type="component" value="Unassembled WGS sequence"/>
</dbReference>